<keyword evidence="5" id="KW-1185">Reference proteome</keyword>
<feature type="compositionally biased region" description="Basic residues" evidence="1">
    <location>
        <begin position="101"/>
        <end position="110"/>
    </location>
</feature>
<evidence type="ECO:0000256" key="1">
    <source>
        <dbReference type="SAM" id="MobiDB-lite"/>
    </source>
</evidence>
<dbReference type="RefSeq" id="WP_143164220.1">
    <property type="nucleotide sequence ID" value="NZ_FQYN01000008.1"/>
</dbReference>
<gene>
    <name evidence="4" type="ORF">SAMN02745146_3553</name>
</gene>
<evidence type="ECO:0000256" key="2">
    <source>
        <dbReference type="SAM" id="SignalP"/>
    </source>
</evidence>
<sequence length="118" mass="12309">MKRILLPLLLLLLAATASRAQTPAAPAPAAAAAQMKDGRMLALKNGQLTPLTADLTLANGATVSPAGVMRLPTGQTMPLREGEQVTTSGMVVPAPMPTARRMSRANKHVTKGMMKPMP</sequence>
<organism evidence="4 5">
    <name type="scientific">Hymenobacter daecheongensis DSM 21074</name>
    <dbReference type="NCBI Taxonomy" id="1121955"/>
    <lineage>
        <taxon>Bacteria</taxon>
        <taxon>Pseudomonadati</taxon>
        <taxon>Bacteroidota</taxon>
        <taxon>Cytophagia</taxon>
        <taxon>Cytophagales</taxon>
        <taxon>Hymenobacteraceae</taxon>
        <taxon>Hymenobacter</taxon>
    </lineage>
</organism>
<proteinExistence type="predicted"/>
<reference evidence="4 5" key="1">
    <citation type="submission" date="2016-11" db="EMBL/GenBank/DDBJ databases">
        <authorList>
            <person name="Jaros S."/>
            <person name="Januszkiewicz K."/>
            <person name="Wedrychowicz H."/>
        </authorList>
    </citation>
    <scope>NUCLEOTIDE SEQUENCE [LARGE SCALE GENOMIC DNA]</scope>
    <source>
        <strain evidence="4 5">DSM 21074</strain>
    </source>
</reference>
<feature type="chain" id="PRO_5012296802" description="DUF6799 domain-containing protein" evidence="2">
    <location>
        <begin position="21"/>
        <end position="118"/>
    </location>
</feature>
<protein>
    <recommendedName>
        <fullName evidence="3">DUF6799 domain-containing protein</fullName>
    </recommendedName>
</protein>
<feature type="domain" description="DUF6799" evidence="3">
    <location>
        <begin position="34"/>
        <end position="90"/>
    </location>
</feature>
<evidence type="ECO:0000313" key="5">
    <source>
        <dbReference type="Proteomes" id="UP000184418"/>
    </source>
</evidence>
<name>A0A1M6KT00_9BACT</name>
<evidence type="ECO:0000313" key="4">
    <source>
        <dbReference type="EMBL" id="SHJ62004.1"/>
    </source>
</evidence>
<dbReference type="AlphaFoldDB" id="A0A1M6KT00"/>
<keyword evidence="2" id="KW-0732">Signal</keyword>
<dbReference type="EMBL" id="FQYN01000008">
    <property type="protein sequence ID" value="SHJ62004.1"/>
    <property type="molecule type" value="Genomic_DNA"/>
</dbReference>
<dbReference type="Pfam" id="PF20606">
    <property type="entry name" value="DUF6799"/>
    <property type="match status" value="1"/>
</dbReference>
<feature type="signal peptide" evidence="2">
    <location>
        <begin position="1"/>
        <end position="20"/>
    </location>
</feature>
<dbReference type="InterPro" id="IPR046478">
    <property type="entry name" value="DUF6799"/>
</dbReference>
<feature type="region of interest" description="Disordered" evidence="1">
    <location>
        <begin position="65"/>
        <end position="118"/>
    </location>
</feature>
<dbReference type="Proteomes" id="UP000184418">
    <property type="component" value="Unassembled WGS sequence"/>
</dbReference>
<accession>A0A1M6KT00</accession>
<dbReference type="OrthoDB" id="770079at2"/>
<evidence type="ECO:0000259" key="3">
    <source>
        <dbReference type="Pfam" id="PF20606"/>
    </source>
</evidence>